<comment type="caution">
    <text evidence="2">The sequence shown here is derived from an EMBL/GenBank/DDBJ whole genome shotgun (WGS) entry which is preliminary data.</text>
</comment>
<evidence type="ECO:0000256" key="1">
    <source>
        <dbReference type="SAM" id="MobiDB-lite"/>
    </source>
</evidence>
<proteinExistence type="predicted"/>
<protein>
    <submittedName>
        <fullName evidence="2">Uncharacterized protein</fullName>
    </submittedName>
</protein>
<sequence>MAAKHRIPSGLSDTPFSPIHKKRRIIKQPRAWDDDADTQEAPGFRPKPFTKAEADALYHQVVDFERQYRKESCRVYTDMSPRDVELRITRSTLHRNHRSIRDLLHHTFFFHPSRVLRASDEAYHTLTAHRAALTRHQALWRHRRARRRTLRAARALAQRAEALAAADAADDADAERDPNDPRDPSRDRVDFAQRKRWYRTVKRDMRRRGQWISSAAPGPGVEWEPLDVRGDPGVRVSFFEPVAGDWILPAHIRNARDLDVFLNQLGLRFTPVEIRLEDRPWA</sequence>
<accession>A0AAD9HVG8</accession>
<evidence type="ECO:0000313" key="3">
    <source>
        <dbReference type="Proteomes" id="UP001232148"/>
    </source>
</evidence>
<reference evidence="2" key="1">
    <citation type="submission" date="2021-06" db="EMBL/GenBank/DDBJ databases">
        <title>Comparative genomics, transcriptomics and evolutionary studies reveal genomic signatures of adaptation to plant cell wall in hemibiotrophic fungi.</title>
        <authorList>
            <consortium name="DOE Joint Genome Institute"/>
            <person name="Baroncelli R."/>
            <person name="Diaz J.F."/>
            <person name="Benocci T."/>
            <person name="Peng M."/>
            <person name="Battaglia E."/>
            <person name="Haridas S."/>
            <person name="Andreopoulos W."/>
            <person name="Labutti K."/>
            <person name="Pangilinan J."/>
            <person name="Floch G.L."/>
            <person name="Makela M.R."/>
            <person name="Henrissat B."/>
            <person name="Grigoriev I.V."/>
            <person name="Crouch J.A."/>
            <person name="De Vries R.P."/>
            <person name="Sukno S.A."/>
            <person name="Thon M.R."/>
        </authorList>
    </citation>
    <scope>NUCLEOTIDE SEQUENCE</scope>
    <source>
        <strain evidence="2">MAFF235873</strain>
    </source>
</reference>
<feature type="region of interest" description="Disordered" evidence="1">
    <location>
        <begin position="27"/>
        <end position="48"/>
    </location>
</feature>
<name>A0AAD9HVG8_9PEZI</name>
<gene>
    <name evidence="2" type="ORF">LX32DRAFT_688795</name>
</gene>
<organism evidence="2 3">
    <name type="scientific">Colletotrichum zoysiae</name>
    <dbReference type="NCBI Taxonomy" id="1216348"/>
    <lineage>
        <taxon>Eukaryota</taxon>
        <taxon>Fungi</taxon>
        <taxon>Dikarya</taxon>
        <taxon>Ascomycota</taxon>
        <taxon>Pezizomycotina</taxon>
        <taxon>Sordariomycetes</taxon>
        <taxon>Hypocreomycetidae</taxon>
        <taxon>Glomerellales</taxon>
        <taxon>Glomerellaceae</taxon>
        <taxon>Colletotrichum</taxon>
        <taxon>Colletotrichum graminicola species complex</taxon>
    </lineage>
</organism>
<dbReference type="EMBL" id="MU842810">
    <property type="protein sequence ID" value="KAK2035137.1"/>
    <property type="molecule type" value="Genomic_DNA"/>
</dbReference>
<feature type="compositionally biased region" description="Basic and acidic residues" evidence="1">
    <location>
        <begin position="175"/>
        <end position="188"/>
    </location>
</feature>
<feature type="region of interest" description="Disordered" evidence="1">
    <location>
        <begin position="1"/>
        <end position="20"/>
    </location>
</feature>
<dbReference type="Proteomes" id="UP001232148">
    <property type="component" value="Unassembled WGS sequence"/>
</dbReference>
<evidence type="ECO:0000313" key="2">
    <source>
        <dbReference type="EMBL" id="KAK2035137.1"/>
    </source>
</evidence>
<feature type="region of interest" description="Disordered" evidence="1">
    <location>
        <begin position="166"/>
        <end position="188"/>
    </location>
</feature>
<keyword evidence="3" id="KW-1185">Reference proteome</keyword>
<dbReference type="AlphaFoldDB" id="A0AAD9HVG8"/>